<gene>
    <name evidence="1" type="ORF">R4_57</name>
</gene>
<evidence type="ECO:0000313" key="2">
    <source>
        <dbReference type="Proteomes" id="UP000008041"/>
    </source>
</evidence>
<dbReference type="GeneID" id="13996964"/>
<organism evidence="1 2">
    <name type="scientific">Streptomyces phage R4</name>
    <dbReference type="NCBI Taxonomy" id="10732"/>
    <lineage>
        <taxon>Viruses</taxon>
        <taxon>Duplodnaviria</taxon>
        <taxon>Heunggongvirae</taxon>
        <taxon>Uroviricota</taxon>
        <taxon>Caudoviricetes</taxon>
        <taxon>Arquatrovirinae</taxon>
        <taxon>Arequatrovirus</taxon>
        <taxon>Arequatrovirus R4</taxon>
    </lineage>
</organism>
<keyword evidence="2" id="KW-1185">Reference proteome</keyword>
<dbReference type="KEGG" id="vg:13996964"/>
<dbReference type="RefSeq" id="YP_006990171.1">
    <property type="nucleotide sequence ID" value="NC_019414.1"/>
</dbReference>
<reference evidence="1 2" key="1">
    <citation type="submission" date="2012-06" db="EMBL/GenBank/DDBJ databases">
        <authorList>
            <person name="Smith M.C.M."/>
            <person name="Hendrix R."/>
            <person name="Hatfull G.F."/>
        </authorList>
    </citation>
    <scope>NUCLEOTIDE SEQUENCE [LARGE SCALE GENOMIC DNA]</scope>
</reference>
<sequence length="159" mass="17741">MNGWNWIEEGQRIKEQAREIAGLTEEVMAESIVFNHQMIYEGELDSLKAAAASRPARPCREDGFCDAVYRENDRGGEAREIVGLLAKVVGVNLGASHEGPRPLDGNVWSPRNMMRVVQAVQEVLGEHESLRKELHDRDKKDDRTVAALREALIHAGEAV</sequence>
<evidence type="ECO:0000313" key="1">
    <source>
        <dbReference type="EMBL" id="AFU62110.1"/>
    </source>
</evidence>
<dbReference type="EMBL" id="JX182370">
    <property type="protein sequence ID" value="AFU62110.1"/>
    <property type="molecule type" value="Genomic_DNA"/>
</dbReference>
<protein>
    <submittedName>
        <fullName evidence="1">Uncharacterized protein</fullName>
    </submittedName>
</protein>
<dbReference type="Proteomes" id="UP000008041">
    <property type="component" value="Segment"/>
</dbReference>
<name>K4I2Q7_9CAUD</name>
<proteinExistence type="predicted"/>
<accession>K4I2Q7</accession>